<evidence type="ECO:0000313" key="4">
    <source>
        <dbReference type="Proteomes" id="UP001480595"/>
    </source>
</evidence>
<dbReference type="SMART" id="SM00220">
    <property type="entry name" value="S_TKc"/>
    <property type="match status" value="1"/>
</dbReference>
<gene>
    <name evidence="3" type="ORF">PG994_002691</name>
</gene>
<sequence>MRHLLEPEDGHALFRFSVIEGLDPADYAHDGALRQTAPTVISDAGTQQFKGQKHENATSLSYTPELDGTLEDRIFAARQLTQHPQAEPWKRDMGFIPKKQLDNIITEESVYQELSQHFAHRYDEENLRQYAAYICRDQEFMVGDGRIKLKSYKPVFALLVMFKKTSDMLQVVEEDVSDLDLPLVDVVDGSYGRHRIGRPSGTPKHHSDDTNVPLLSLSKWSRVESESFLRYQWMMLAPFFRESEYNDVQHYQLHDSHILPWKDRADDEYFAHQGGFGTVFPVRIHQEHHNFSDPEACKRGFAIKQLMHRSPAKFNREVAILQKFVGHNAHEHIVALLATYEHCGKYHMIFYRAQGDLFKYWKEINPRPSFNRDTVLWVARQCKGIADGLVRLHKHHTFPISAGDEGESLVQSAYPQRVDAHSREFTHPTTTSSSQDPLGKPELGKRKRPVDDIGVENELHERGGQWKFGRHGDLKPENILWFQGSEGSYGTLKIADFGQAELHEWQCKTRKRSEVADTMAYRAPECHFGDEKFRQSSDVWSLGCLLLVFVAWALGGAEKVKEFAKARCAFDEYWEMPSDTFFDIRSLQEPDLWSVTVKPAVVQFICELHAHAKCSDYFHDLLNLIFQKMLVVEVASDNKRIPCYQVYKKLNDMHEKCHTKKEYATMPTPWKSQDITMPVPSSPIHVRPLMVANGGMEIVAKRKGEVELTGRRDNKRPQGAKKFQRSKTS</sequence>
<proteinExistence type="predicted"/>
<comment type="caution">
    <text evidence="3">The sequence shown here is derived from an EMBL/GenBank/DDBJ whole genome shotgun (WGS) entry which is preliminary data.</text>
</comment>
<protein>
    <recommendedName>
        <fullName evidence="2">Protein kinase domain-containing protein</fullName>
    </recommendedName>
</protein>
<dbReference type="EMBL" id="JAQQWL010000003">
    <property type="protein sequence ID" value="KAK8078884.1"/>
    <property type="molecule type" value="Genomic_DNA"/>
</dbReference>
<dbReference type="RefSeq" id="XP_066719955.1">
    <property type="nucleotide sequence ID" value="XM_066854100.1"/>
</dbReference>
<dbReference type="GeneID" id="92087163"/>
<feature type="compositionally biased region" description="Polar residues" evidence="1">
    <location>
        <begin position="427"/>
        <end position="436"/>
    </location>
</feature>
<reference evidence="3 4" key="1">
    <citation type="submission" date="2023-01" db="EMBL/GenBank/DDBJ databases">
        <title>Analysis of 21 Apiospora genomes using comparative genomics revels a genus with tremendous synthesis potential of carbohydrate active enzymes and secondary metabolites.</title>
        <authorList>
            <person name="Sorensen T."/>
        </authorList>
    </citation>
    <scope>NUCLEOTIDE SEQUENCE [LARGE SCALE GENOMIC DNA]</scope>
    <source>
        <strain evidence="3 4">CBS 135458</strain>
    </source>
</reference>
<feature type="region of interest" description="Disordered" evidence="1">
    <location>
        <begin position="424"/>
        <end position="453"/>
    </location>
</feature>
<dbReference type="InterPro" id="IPR011009">
    <property type="entry name" value="Kinase-like_dom_sf"/>
</dbReference>
<dbReference type="Proteomes" id="UP001480595">
    <property type="component" value="Unassembled WGS sequence"/>
</dbReference>
<feature type="region of interest" description="Disordered" evidence="1">
    <location>
        <begin position="703"/>
        <end position="729"/>
    </location>
</feature>
<dbReference type="PROSITE" id="PS50011">
    <property type="entry name" value="PROTEIN_KINASE_DOM"/>
    <property type="match status" value="1"/>
</dbReference>
<feature type="compositionally biased region" description="Basic residues" evidence="1">
    <location>
        <begin position="718"/>
        <end position="729"/>
    </location>
</feature>
<accession>A0ABR1W5W0</accession>
<feature type="domain" description="Protein kinase" evidence="2">
    <location>
        <begin position="265"/>
        <end position="657"/>
    </location>
</feature>
<dbReference type="PANTHER" id="PTHR24359:SF37">
    <property type="entry name" value="PROTEIN KINASE DOMAIN-CONTAINING PROTEIN"/>
    <property type="match status" value="1"/>
</dbReference>
<evidence type="ECO:0000259" key="2">
    <source>
        <dbReference type="PROSITE" id="PS50011"/>
    </source>
</evidence>
<evidence type="ECO:0000313" key="3">
    <source>
        <dbReference type="EMBL" id="KAK8078884.1"/>
    </source>
</evidence>
<dbReference type="PANTHER" id="PTHR24359">
    <property type="entry name" value="SERINE/THREONINE-PROTEIN KINASE SBK1"/>
    <property type="match status" value="1"/>
</dbReference>
<dbReference type="Gene3D" id="1.10.510.10">
    <property type="entry name" value="Transferase(Phosphotransferase) domain 1"/>
    <property type="match status" value="2"/>
</dbReference>
<dbReference type="Pfam" id="PF00069">
    <property type="entry name" value="Pkinase"/>
    <property type="match status" value="1"/>
</dbReference>
<dbReference type="SUPFAM" id="SSF56112">
    <property type="entry name" value="Protein kinase-like (PK-like)"/>
    <property type="match status" value="2"/>
</dbReference>
<keyword evidence="4" id="KW-1185">Reference proteome</keyword>
<dbReference type="InterPro" id="IPR000719">
    <property type="entry name" value="Prot_kinase_dom"/>
</dbReference>
<feature type="compositionally biased region" description="Basic and acidic residues" evidence="1">
    <location>
        <begin position="703"/>
        <end position="716"/>
    </location>
</feature>
<evidence type="ECO:0000256" key="1">
    <source>
        <dbReference type="SAM" id="MobiDB-lite"/>
    </source>
</evidence>
<organism evidence="3 4">
    <name type="scientific">Apiospora phragmitis</name>
    <dbReference type="NCBI Taxonomy" id="2905665"/>
    <lineage>
        <taxon>Eukaryota</taxon>
        <taxon>Fungi</taxon>
        <taxon>Dikarya</taxon>
        <taxon>Ascomycota</taxon>
        <taxon>Pezizomycotina</taxon>
        <taxon>Sordariomycetes</taxon>
        <taxon>Xylariomycetidae</taxon>
        <taxon>Amphisphaeriales</taxon>
        <taxon>Apiosporaceae</taxon>
        <taxon>Apiospora</taxon>
    </lineage>
</organism>
<name>A0ABR1W5W0_9PEZI</name>